<organism evidence="1 2">
    <name type="scientific">Oculimacula yallundae</name>
    <dbReference type="NCBI Taxonomy" id="86028"/>
    <lineage>
        <taxon>Eukaryota</taxon>
        <taxon>Fungi</taxon>
        <taxon>Dikarya</taxon>
        <taxon>Ascomycota</taxon>
        <taxon>Pezizomycotina</taxon>
        <taxon>Leotiomycetes</taxon>
        <taxon>Helotiales</taxon>
        <taxon>Ploettnerulaceae</taxon>
        <taxon>Oculimacula</taxon>
    </lineage>
</organism>
<dbReference type="Proteomes" id="UP001595075">
    <property type="component" value="Unassembled WGS sequence"/>
</dbReference>
<evidence type="ECO:0008006" key="3">
    <source>
        <dbReference type="Google" id="ProtNLM"/>
    </source>
</evidence>
<comment type="caution">
    <text evidence="1">The sequence shown here is derived from an EMBL/GenBank/DDBJ whole genome shotgun (WGS) entry which is preliminary data.</text>
</comment>
<name>A0ABR4C2Z1_9HELO</name>
<proteinExistence type="predicted"/>
<evidence type="ECO:0000313" key="2">
    <source>
        <dbReference type="Proteomes" id="UP001595075"/>
    </source>
</evidence>
<reference evidence="1 2" key="1">
    <citation type="journal article" date="2024" name="Commun. Biol.">
        <title>Comparative genomic analysis of thermophilic fungi reveals convergent evolutionary adaptations and gene losses.</title>
        <authorList>
            <person name="Steindorff A.S."/>
            <person name="Aguilar-Pontes M.V."/>
            <person name="Robinson A.J."/>
            <person name="Andreopoulos B."/>
            <person name="LaButti K."/>
            <person name="Kuo A."/>
            <person name="Mondo S."/>
            <person name="Riley R."/>
            <person name="Otillar R."/>
            <person name="Haridas S."/>
            <person name="Lipzen A."/>
            <person name="Grimwood J."/>
            <person name="Schmutz J."/>
            <person name="Clum A."/>
            <person name="Reid I.D."/>
            <person name="Moisan M.C."/>
            <person name="Butler G."/>
            <person name="Nguyen T.T.M."/>
            <person name="Dewar K."/>
            <person name="Conant G."/>
            <person name="Drula E."/>
            <person name="Henrissat B."/>
            <person name="Hansel C."/>
            <person name="Singer S."/>
            <person name="Hutchinson M.I."/>
            <person name="de Vries R.P."/>
            <person name="Natvig D.O."/>
            <person name="Powell A.J."/>
            <person name="Tsang A."/>
            <person name="Grigoriev I.V."/>
        </authorList>
    </citation>
    <scope>NUCLEOTIDE SEQUENCE [LARGE SCALE GENOMIC DNA]</scope>
    <source>
        <strain evidence="1 2">CBS 494.80</strain>
    </source>
</reference>
<evidence type="ECO:0000313" key="1">
    <source>
        <dbReference type="EMBL" id="KAL2063413.1"/>
    </source>
</evidence>
<accession>A0ABR4C2Z1</accession>
<gene>
    <name evidence="1" type="ORF">VTL71DRAFT_5218</name>
</gene>
<dbReference type="EMBL" id="JAZHXI010000015">
    <property type="protein sequence ID" value="KAL2063413.1"/>
    <property type="molecule type" value="Genomic_DNA"/>
</dbReference>
<keyword evidence="2" id="KW-1185">Reference proteome</keyword>
<sequence length="73" mass="8198">MDLSQHNVIVEPETLEFKAIIDLEHSGFWPEHFDLPVYRRLGPSVARNGEIDDTAELLKFLTSGSPASCIDTQ</sequence>
<protein>
    <recommendedName>
        <fullName evidence="3">Protein kinase domain-containing protein</fullName>
    </recommendedName>
</protein>